<keyword evidence="2" id="KW-1185">Reference proteome</keyword>
<dbReference type="Proteomes" id="UP000663193">
    <property type="component" value="Chromosome 1"/>
</dbReference>
<reference evidence="2" key="1">
    <citation type="journal article" date="2021" name="BMC Genomics">
        <title>Chromosome-level genome assembly and manually-curated proteome of model necrotroph Parastagonospora nodorum Sn15 reveals a genome-wide trove of candidate effector homologs, and redundancy of virulence-related functions within an accessory chromosome.</title>
        <authorList>
            <person name="Bertazzoni S."/>
            <person name="Jones D.A.B."/>
            <person name="Phan H.T."/>
            <person name="Tan K.-C."/>
            <person name="Hane J.K."/>
        </authorList>
    </citation>
    <scope>NUCLEOTIDE SEQUENCE [LARGE SCALE GENOMIC DNA]</scope>
    <source>
        <strain evidence="2">SN15 / ATCC MYA-4574 / FGSC 10173)</strain>
    </source>
</reference>
<gene>
    <name evidence="1" type="ORF">JI435_095260</name>
</gene>
<name>A0A7U2ES39_PHANO</name>
<dbReference type="PANTHER" id="PTHR42085">
    <property type="entry name" value="F-BOX DOMAIN-CONTAINING PROTEIN"/>
    <property type="match status" value="1"/>
</dbReference>
<dbReference type="VEuPathDB" id="FungiDB:JI435_095260"/>
<proteinExistence type="predicted"/>
<dbReference type="KEGG" id="pno:SNOG_09526"/>
<dbReference type="InterPro" id="IPR038883">
    <property type="entry name" value="AN11006-like"/>
</dbReference>
<dbReference type="OrthoDB" id="3800235at2759"/>
<dbReference type="AlphaFoldDB" id="A0A7U2ES39"/>
<protein>
    <submittedName>
        <fullName evidence="1">Uncharacterized protein</fullName>
    </submittedName>
</protein>
<evidence type="ECO:0000313" key="2">
    <source>
        <dbReference type="Proteomes" id="UP000663193"/>
    </source>
</evidence>
<accession>A0A7U2ES39</accession>
<dbReference type="RefSeq" id="XP_001799816.1">
    <property type="nucleotide sequence ID" value="XM_001799764.1"/>
</dbReference>
<evidence type="ECO:0000313" key="1">
    <source>
        <dbReference type="EMBL" id="QRC90109.1"/>
    </source>
</evidence>
<dbReference type="EMBL" id="CP069023">
    <property type="protein sequence ID" value="QRC90109.1"/>
    <property type="molecule type" value="Genomic_DNA"/>
</dbReference>
<organism evidence="1 2">
    <name type="scientific">Phaeosphaeria nodorum (strain SN15 / ATCC MYA-4574 / FGSC 10173)</name>
    <name type="common">Glume blotch fungus</name>
    <name type="synonym">Parastagonospora nodorum</name>
    <dbReference type="NCBI Taxonomy" id="321614"/>
    <lineage>
        <taxon>Eukaryota</taxon>
        <taxon>Fungi</taxon>
        <taxon>Dikarya</taxon>
        <taxon>Ascomycota</taxon>
        <taxon>Pezizomycotina</taxon>
        <taxon>Dothideomycetes</taxon>
        <taxon>Pleosporomycetidae</taxon>
        <taxon>Pleosporales</taxon>
        <taxon>Pleosporineae</taxon>
        <taxon>Phaeosphaeriaceae</taxon>
        <taxon>Parastagonospora</taxon>
    </lineage>
</organism>
<dbReference type="PANTHER" id="PTHR42085:SF1">
    <property type="entry name" value="F-BOX DOMAIN-CONTAINING PROTEIN"/>
    <property type="match status" value="1"/>
</dbReference>
<sequence>METAGNLFMRIPAELRSIIYEYALTEDHPLSVKKPNGHAIYAALHPQLRDRHHLQILSTGLSHPYGVRKTAEANQLRFTNKQMYHETRGLSLHYNAIEFTNVEDAHYFLKRCATLHLSKLRLVTIRWADQNTFGVPDPKIWQNISNFCQLYPSAMVRVHVSDRSPNTLHTLLWLARYEAQIRDTRSLFTALIEENSVFRDVVRPCLPLAPGMPVVHDSLRFFPAAEVFDEEEFVRNADNRHSFLVLPLALRLGGFRGGLDGLVSLMKHVVEHGA</sequence>